<evidence type="ECO:0000256" key="1">
    <source>
        <dbReference type="SAM" id="SignalP"/>
    </source>
</evidence>
<dbReference type="EMBL" id="CP036434">
    <property type="protein sequence ID" value="QDV09763.1"/>
    <property type="molecule type" value="Genomic_DNA"/>
</dbReference>
<name>A0A518F094_9BACT</name>
<keyword evidence="3" id="KW-1185">Reference proteome</keyword>
<organism evidence="2 3">
    <name type="scientific">Saltatorellus ferox</name>
    <dbReference type="NCBI Taxonomy" id="2528018"/>
    <lineage>
        <taxon>Bacteria</taxon>
        <taxon>Pseudomonadati</taxon>
        <taxon>Planctomycetota</taxon>
        <taxon>Planctomycetia</taxon>
        <taxon>Planctomycetia incertae sedis</taxon>
        <taxon>Saltatorellus</taxon>
    </lineage>
</organism>
<evidence type="ECO:0000313" key="3">
    <source>
        <dbReference type="Proteomes" id="UP000320390"/>
    </source>
</evidence>
<evidence type="ECO:0008006" key="4">
    <source>
        <dbReference type="Google" id="ProtNLM"/>
    </source>
</evidence>
<accession>A0A518F094</accession>
<feature type="chain" id="PRO_5021863210" description="Tetratricopeptide repeat protein" evidence="1">
    <location>
        <begin position="19"/>
        <end position="206"/>
    </location>
</feature>
<dbReference type="OrthoDB" id="260328at2"/>
<sequence precursor="true">MRKLLIGLWLLLPVAAWAYHEGPGQERMALDATDAKLTLARAAAAKGDWPGAILHFEAAAKEMPALDTPERVTMARQIRLSMAKAKLNASQLVDARRELKDLVKELGEDSAVAGDPARSALLDEAREAHANAQYYWTWLMRLEGAPRTEWEPEVEVARQTYRLLAEEADARGESKSAVSHMEDLEATVKLARLDLEELQGLPLPSQ</sequence>
<dbReference type="AlphaFoldDB" id="A0A518F094"/>
<protein>
    <recommendedName>
        <fullName evidence="4">Tetratricopeptide repeat protein</fullName>
    </recommendedName>
</protein>
<feature type="signal peptide" evidence="1">
    <location>
        <begin position="1"/>
        <end position="18"/>
    </location>
</feature>
<dbReference type="RefSeq" id="WP_145204698.1">
    <property type="nucleotide sequence ID" value="NZ_CP036434.1"/>
</dbReference>
<gene>
    <name evidence="2" type="ORF">Poly30_53230</name>
</gene>
<dbReference type="Proteomes" id="UP000320390">
    <property type="component" value="Chromosome"/>
</dbReference>
<reference evidence="2 3" key="1">
    <citation type="submission" date="2019-02" db="EMBL/GenBank/DDBJ databases">
        <title>Deep-cultivation of Planctomycetes and their phenomic and genomic characterization uncovers novel biology.</title>
        <authorList>
            <person name="Wiegand S."/>
            <person name="Jogler M."/>
            <person name="Boedeker C."/>
            <person name="Pinto D."/>
            <person name="Vollmers J."/>
            <person name="Rivas-Marin E."/>
            <person name="Kohn T."/>
            <person name="Peeters S.H."/>
            <person name="Heuer A."/>
            <person name="Rast P."/>
            <person name="Oberbeckmann S."/>
            <person name="Bunk B."/>
            <person name="Jeske O."/>
            <person name="Meyerdierks A."/>
            <person name="Storesund J.E."/>
            <person name="Kallscheuer N."/>
            <person name="Luecker S."/>
            <person name="Lage O.M."/>
            <person name="Pohl T."/>
            <person name="Merkel B.J."/>
            <person name="Hornburger P."/>
            <person name="Mueller R.-W."/>
            <person name="Bruemmer F."/>
            <person name="Labrenz M."/>
            <person name="Spormann A.M."/>
            <person name="Op den Camp H."/>
            <person name="Overmann J."/>
            <person name="Amann R."/>
            <person name="Jetten M.S.M."/>
            <person name="Mascher T."/>
            <person name="Medema M.H."/>
            <person name="Devos D.P."/>
            <person name="Kaster A.-K."/>
            <person name="Ovreas L."/>
            <person name="Rohde M."/>
            <person name="Galperin M.Y."/>
            <person name="Jogler C."/>
        </authorList>
    </citation>
    <scope>NUCLEOTIDE SEQUENCE [LARGE SCALE GENOMIC DNA]</scope>
    <source>
        <strain evidence="2 3">Poly30</strain>
    </source>
</reference>
<keyword evidence="1" id="KW-0732">Signal</keyword>
<proteinExistence type="predicted"/>
<evidence type="ECO:0000313" key="2">
    <source>
        <dbReference type="EMBL" id="QDV09763.1"/>
    </source>
</evidence>